<protein>
    <submittedName>
        <fullName evidence="1">Pre-mRNA-splicing factor</fullName>
    </submittedName>
</protein>
<name>A0ACD0WGN4_CLALS</name>
<gene>
    <name evidence="1" type="ORF">EJF14_20125</name>
</gene>
<proteinExistence type="predicted"/>
<dbReference type="EMBL" id="CP038485">
    <property type="protein sequence ID" value="QFZ26227.1"/>
    <property type="molecule type" value="Genomic_DNA"/>
</dbReference>
<evidence type="ECO:0000313" key="1">
    <source>
        <dbReference type="EMBL" id="QFZ26227.1"/>
    </source>
</evidence>
<organism evidence="1 2">
    <name type="scientific">Clavispora lusitaniae</name>
    <name type="common">Candida lusitaniae</name>
    <dbReference type="NCBI Taxonomy" id="36911"/>
    <lineage>
        <taxon>Eukaryota</taxon>
        <taxon>Fungi</taxon>
        <taxon>Dikarya</taxon>
        <taxon>Ascomycota</taxon>
        <taxon>Saccharomycotina</taxon>
        <taxon>Pichiomycetes</taxon>
        <taxon>Metschnikowiaceae</taxon>
        <taxon>Clavispora</taxon>
    </lineage>
</organism>
<reference evidence="2" key="1">
    <citation type="journal article" date="2019" name="MBio">
        <title>Comparative genomics for the elucidation of multidrug resistance (MDR) in Candida lusitaniae.</title>
        <authorList>
            <person name="Kannan A."/>
            <person name="Asner S.A."/>
            <person name="Trachsel E."/>
            <person name="Kelly S."/>
            <person name="Parker J."/>
            <person name="Sanglard D."/>
        </authorList>
    </citation>
    <scope>NUCLEOTIDE SEQUENCE [LARGE SCALE GENOMIC DNA]</scope>
    <source>
        <strain evidence="2">P1</strain>
    </source>
</reference>
<evidence type="ECO:0000313" key="2">
    <source>
        <dbReference type="Proteomes" id="UP000326582"/>
    </source>
</evidence>
<sequence>MWGHIHSHNPSSMHLNTHRPSYSVPKTMPPGNDSLFLYNLTLQPPSSAHKSLVGQFSGQKKTQELILATSTTIEIYRPDTEKGKLRKLMVQHAFAIVQNIDKIRLTGTQKDLLIITSDSGKVVVAEFNEALSKFVPIVQEPHSKNGLRRVTPGEYLCVEPDNRAVMIAAVERNKLVYKVEMQNESGILKLSSPLENTSKNTLTLNLCALDTNYENPLWAAIEIDYSNYENREYDSQSSPLQLNYYELDQSLNHIILKKSKPDIDASANLLIPLPAPAGGVLICCKSYLIYESTPGGTRKYLQFPVRSDTSEVVITNFYVHKLKKKEFFVLVQSSLGDLFKITVSIEGGTLTAFYATYFDTIPVCTSLNIFNSGFLFANSTDNNKFFYQFESLGEADDTTTSSVSEKSDFPTKTFFDPRGLKNLSLVEVLGSLSPLVDSTMLETYSSEFPDPLKQLVTLASNSYMKTLTYGVPVSELVSSPVPINPTSIFTTKISKKSINDDYLVLTSSLTMKSMVLSIGEVVEEVSDSGFALDQHTIAVQQIGQHSLVQVHNNGIRHIRNFFDDSDNVTSKRETNWYPPAGIVILHASTNNEQVLVGLSNREVCYFEIDPADDQLIEYQERLEVTGGSITALALASKFITEGDRKSNFAVIGTSEETIQVISLLPKTCFEIVTLQALSANCFSLLMMPLDKDNYFVHIGMINGVYARVRIDVVSGKLGDSRLKYLGTQPVSLRSLALPNVASSGILAISSRPWIGYFNNESNFKLTPLIDISIKDGSAFYSEDIGIESVVGIRDGEITIFTVGGEEAEGFDVTNDLTISSIKLRYAPRKQLKDSLTDYFFVIESEFGVISPYLESKEVDAEYFEVFGYKKKENSWASCLQIVDVAGSGIEYTHEFTNNECTISLASIKIRDEEYLIVGTTENLVYSPHYYSGNSIYTFRIKRNAKKKPELVYLHKTTIEFPPSSLCAFNEKLLVGAGNQLRLYDVGRKQLLRKTSTKIDFLRRINKIQHIAGDVIVVCDSSESVSFMRFDQTKNQFIAFCNDTAKRQITALEVLDSRTVIAGDRFGNIFVSRIPKNVAEQLENNVLMKFEEETLGASSSRLDKLCDFYTQDIVTSLHKGSFVVGGSESIIYTGLQGTVGILLPLATTQEVDLLMKLENSLRDYFNDSFDDFDNTKQGFNLVGREHLKFRGYYNPVENVIDGDFIERFFELNPSAQVKLAGRLDKSPRDIERKIYDLRNRAAF</sequence>
<keyword evidence="2" id="KW-1185">Reference proteome</keyword>
<dbReference type="Proteomes" id="UP000326582">
    <property type="component" value="Chromosome 2"/>
</dbReference>
<accession>A0ACD0WGN4</accession>